<dbReference type="EMBL" id="VDUZ01000093">
    <property type="protein sequence ID" value="TXL69242.1"/>
    <property type="molecule type" value="Genomic_DNA"/>
</dbReference>
<evidence type="ECO:0000313" key="3">
    <source>
        <dbReference type="Proteomes" id="UP000321638"/>
    </source>
</evidence>
<gene>
    <name evidence="2" type="ORF">FHP25_39875</name>
</gene>
<dbReference type="Pfam" id="PF12146">
    <property type="entry name" value="Hydrolase_4"/>
    <property type="match status" value="1"/>
</dbReference>
<dbReference type="InterPro" id="IPR022742">
    <property type="entry name" value="Hydrolase_4"/>
</dbReference>
<dbReference type="RefSeq" id="WP_147852595.1">
    <property type="nucleotide sequence ID" value="NZ_VDUZ01000093.1"/>
</dbReference>
<protein>
    <submittedName>
        <fullName evidence="2">Alpha/beta hydrolase</fullName>
    </submittedName>
</protein>
<evidence type="ECO:0000259" key="1">
    <source>
        <dbReference type="Pfam" id="PF12146"/>
    </source>
</evidence>
<keyword evidence="3" id="KW-1185">Reference proteome</keyword>
<dbReference type="SUPFAM" id="SSF53474">
    <property type="entry name" value="alpha/beta-Hydrolases"/>
    <property type="match status" value="1"/>
</dbReference>
<dbReference type="Proteomes" id="UP000321638">
    <property type="component" value="Unassembled WGS sequence"/>
</dbReference>
<accession>A0A5C8P6W8</accession>
<reference evidence="2 3" key="1">
    <citation type="submission" date="2019-06" db="EMBL/GenBank/DDBJ databases">
        <title>New taxonomy in bacterial strain CC-CFT640, isolated from vineyard.</title>
        <authorList>
            <person name="Lin S.-Y."/>
            <person name="Tsai C.-F."/>
            <person name="Young C.-C."/>
        </authorList>
    </citation>
    <scope>NUCLEOTIDE SEQUENCE [LARGE SCALE GENOMIC DNA]</scope>
    <source>
        <strain evidence="2 3">CC-CFT640</strain>
    </source>
</reference>
<dbReference type="GO" id="GO:0016787">
    <property type="term" value="F:hydrolase activity"/>
    <property type="evidence" value="ECO:0007669"/>
    <property type="project" value="UniProtKB-KW"/>
</dbReference>
<dbReference type="OrthoDB" id="9788260at2"/>
<feature type="domain" description="Serine aminopeptidase S33" evidence="1">
    <location>
        <begin position="74"/>
        <end position="330"/>
    </location>
</feature>
<dbReference type="AlphaFoldDB" id="A0A5C8P6W8"/>
<proteinExistence type="predicted"/>
<evidence type="ECO:0000313" key="2">
    <source>
        <dbReference type="EMBL" id="TXL69242.1"/>
    </source>
</evidence>
<dbReference type="InterPro" id="IPR029058">
    <property type="entry name" value="AB_hydrolase_fold"/>
</dbReference>
<organism evidence="2 3">
    <name type="scientific">Vineibacter terrae</name>
    <dbReference type="NCBI Taxonomy" id="2586908"/>
    <lineage>
        <taxon>Bacteria</taxon>
        <taxon>Pseudomonadati</taxon>
        <taxon>Pseudomonadota</taxon>
        <taxon>Alphaproteobacteria</taxon>
        <taxon>Hyphomicrobiales</taxon>
        <taxon>Vineibacter</taxon>
    </lineage>
</organism>
<dbReference type="InterPro" id="IPR051044">
    <property type="entry name" value="MAG_DAG_Lipase"/>
</dbReference>
<sequence>MPRLERGRAQGAGVASLMEIDEPPLAFSASGAGPVDVPAVVRSTYVAADRYGFVTAVDGATLRFGVWHARQPVARGSILLLTGRGEFIDKYAGEVIPELLARGFAVYAMDWRGQGLSERQLEDRQKGHIDRYDTYLCDLKAFLAGVVAPEAPRPIVALTHSMGGHMLLRHLAEQAGDTPIAAGILGAPMTCLRHEAIIATILVLLPPVAAIDQRYFYGSAPFRLIGREFTGNKVTHDERRYRFTEAWFDADSRLALGGPTVGWLRQTLRSNKVLAEPGYLERARTPLLLLTAGQDLLIDGRTHVTARSRLPNCRHIVYADARHEIMMEIDPIRARFFADIDAFLARHAPARS</sequence>
<comment type="caution">
    <text evidence="2">The sequence shown here is derived from an EMBL/GenBank/DDBJ whole genome shotgun (WGS) entry which is preliminary data.</text>
</comment>
<name>A0A5C8P6W8_9HYPH</name>
<keyword evidence="2" id="KW-0378">Hydrolase</keyword>
<dbReference type="PANTHER" id="PTHR11614">
    <property type="entry name" value="PHOSPHOLIPASE-RELATED"/>
    <property type="match status" value="1"/>
</dbReference>
<dbReference type="Gene3D" id="3.40.50.1820">
    <property type="entry name" value="alpha/beta hydrolase"/>
    <property type="match status" value="1"/>
</dbReference>